<sequence length="966" mass="107623">MEQVPAGKMQHYSILVLGASGAGKSEFIRQCAGDGAATTTVQEWSFELDERCMIHLIDTPGIGNPEQDFEVVPLITNRLVERYRWGHSLAAVLFFYSAADNSLSDDSRRALEILKKICGEECFQEVILVATQSGKLDGDEGELFSQGNVGAERLAEMAELLQAGAQTVRYAGSKELAITIIRSCILDPRNIKLRVQRELVDQKKEFARTMAGRQLKADMLEMQEVLMQDRLRLRTDEVDVTALQDRKSAETVDRKLQEVERACGRIGHGLRILRGASSGESVYQARDALSEAIATGSLNFLQMALERHFATVATGAWEWLTELEQLGHGKNEIAELLLEQKADKPWITFDPRIIYDRLPERRFHIQGCVHSEDSDRPTAPLGVSLSAIGAARQLRLRVASLCGLGGVVPSSQESSSWKTLVRFPDDSSAEIDHQNLVLDVSLLARHLATAMRRLCTALAVVQENKACCDRFTVLVEELQLSAITLRAIRISDIMNFSAALQRVDKGHFAALPECQQTARKLLDHPALIYASAAKHDTLGALHECSLAVQFLSLGLVSYCQAHTAKFDFFFLEQRLQCIRLLGSGSRTTSAATISVVPRCFACLDDMTRGPVIVFAPTSSAAQYIPQRLDLIATPEGLLDTWGPGEMVKAPGANTQHVRALTVQGGIILRITEHRFHWQHLENGTIPTLGDTFSMYEPVRVGADLDVNLTCTRHENSWLQLCRYNVRPLGTSATRMRQKGLEYGVQAGQFGMATFNPVMEKVPGNSLKKVMLERLRIGYDYASFLEAPCGLQVSFCSGLARRVRMRDLLAELLPKYVERKLPRSSYWSVLQDQYSIVQVLLSSLAKTVTDQLQRMYISDPVCFDYFWTLTFELVSSIRDTGLDVADFSFAVAIIPSAAEEPLTRAVFNASGPNYWMRALRDTDTCATFAYFTLSCLQSPIGLVYQMQMLTLASWWMWCARNLMSIQG</sequence>
<accession>A0ABR0EI12</accession>
<proteinExistence type="predicted"/>
<dbReference type="CDD" id="cd00882">
    <property type="entry name" value="Ras_like_GTPase"/>
    <property type="match status" value="1"/>
</dbReference>
<dbReference type="InterPro" id="IPR027417">
    <property type="entry name" value="P-loop_NTPase"/>
</dbReference>
<comment type="caution">
    <text evidence="1">The sequence shown here is derived from an EMBL/GenBank/DDBJ whole genome shotgun (WGS) entry which is preliminary data.</text>
</comment>
<evidence type="ECO:0000313" key="1">
    <source>
        <dbReference type="EMBL" id="KAK4501154.1"/>
    </source>
</evidence>
<dbReference type="EMBL" id="JAXOVC010000005">
    <property type="protein sequence ID" value="KAK4501154.1"/>
    <property type="molecule type" value="Genomic_DNA"/>
</dbReference>
<dbReference type="SUPFAM" id="SSF52540">
    <property type="entry name" value="P-loop containing nucleoside triphosphate hydrolases"/>
    <property type="match status" value="1"/>
</dbReference>
<reference evidence="1 2" key="1">
    <citation type="journal article" date="2023" name="G3 (Bethesda)">
        <title>A chromosome-level genome assembly of Zasmidium syzygii isolated from banana leaves.</title>
        <authorList>
            <person name="van Westerhoven A.C."/>
            <person name="Mehrabi R."/>
            <person name="Talebi R."/>
            <person name="Steentjes M.B.F."/>
            <person name="Corcolon B."/>
            <person name="Chong P.A."/>
            <person name="Kema G.H.J."/>
            <person name="Seidl M.F."/>
        </authorList>
    </citation>
    <scope>NUCLEOTIDE SEQUENCE [LARGE SCALE GENOMIC DNA]</scope>
    <source>
        <strain evidence="1 2">P124</strain>
    </source>
</reference>
<dbReference type="Proteomes" id="UP001305779">
    <property type="component" value="Unassembled WGS sequence"/>
</dbReference>
<evidence type="ECO:0000313" key="2">
    <source>
        <dbReference type="Proteomes" id="UP001305779"/>
    </source>
</evidence>
<name>A0ABR0EI12_ZASCE</name>
<organism evidence="1 2">
    <name type="scientific">Zasmidium cellare</name>
    <name type="common">Wine cellar mold</name>
    <name type="synonym">Racodium cellare</name>
    <dbReference type="NCBI Taxonomy" id="395010"/>
    <lineage>
        <taxon>Eukaryota</taxon>
        <taxon>Fungi</taxon>
        <taxon>Dikarya</taxon>
        <taxon>Ascomycota</taxon>
        <taxon>Pezizomycotina</taxon>
        <taxon>Dothideomycetes</taxon>
        <taxon>Dothideomycetidae</taxon>
        <taxon>Mycosphaerellales</taxon>
        <taxon>Mycosphaerellaceae</taxon>
        <taxon>Zasmidium</taxon>
    </lineage>
</organism>
<evidence type="ECO:0008006" key="3">
    <source>
        <dbReference type="Google" id="ProtNLM"/>
    </source>
</evidence>
<protein>
    <recommendedName>
        <fullName evidence="3">AIG1-type G domain-containing protein</fullName>
    </recommendedName>
</protein>
<gene>
    <name evidence="1" type="ORF">PRZ48_006960</name>
</gene>
<keyword evidence="2" id="KW-1185">Reference proteome</keyword>
<dbReference type="Gene3D" id="3.40.50.300">
    <property type="entry name" value="P-loop containing nucleotide triphosphate hydrolases"/>
    <property type="match status" value="1"/>
</dbReference>